<gene>
    <name evidence="1" type="ORF">MENTE1834_LOCUS12078</name>
</gene>
<name>A0ACB0YH30_MELEN</name>
<proteinExistence type="predicted"/>
<evidence type="ECO:0000313" key="2">
    <source>
        <dbReference type="Proteomes" id="UP001497535"/>
    </source>
</evidence>
<dbReference type="EMBL" id="CAVMJV010000012">
    <property type="protein sequence ID" value="CAK5046461.1"/>
    <property type="molecule type" value="Genomic_DNA"/>
</dbReference>
<comment type="caution">
    <text evidence="1">The sequence shown here is derived from an EMBL/GenBank/DDBJ whole genome shotgun (WGS) entry which is preliminary data.</text>
</comment>
<keyword evidence="2" id="KW-1185">Reference proteome</keyword>
<accession>A0ACB0YH30</accession>
<sequence length="80" mass="9490">MALSQGSVIIVSYLREFVLKLFVSIAPIKNDFKEIRMIPRLGQNFIFLFSFFFCKGLECTRTLFLYSILSLLRENKKWIF</sequence>
<organism evidence="1 2">
    <name type="scientific">Meloidogyne enterolobii</name>
    <name type="common">Root-knot nematode worm</name>
    <name type="synonym">Meloidogyne mayaguensis</name>
    <dbReference type="NCBI Taxonomy" id="390850"/>
    <lineage>
        <taxon>Eukaryota</taxon>
        <taxon>Metazoa</taxon>
        <taxon>Ecdysozoa</taxon>
        <taxon>Nematoda</taxon>
        <taxon>Chromadorea</taxon>
        <taxon>Rhabditida</taxon>
        <taxon>Tylenchina</taxon>
        <taxon>Tylenchomorpha</taxon>
        <taxon>Tylenchoidea</taxon>
        <taxon>Meloidogynidae</taxon>
        <taxon>Meloidogyninae</taxon>
        <taxon>Meloidogyne</taxon>
    </lineage>
</organism>
<protein>
    <submittedName>
        <fullName evidence="1">Uncharacterized protein</fullName>
    </submittedName>
</protein>
<evidence type="ECO:0000313" key="1">
    <source>
        <dbReference type="EMBL" id="CAK5046461.1"/>
    </source>
</evidence>
<reference evidence="1" key="1">
    <citation type="submission" date="2023-11" db="EMBL/GenBank/DDBJ databases">
        <authorList>
            <person name="Poullet M."/>
        </authorList>
    </citation>
    <scope>NUCLEOTIDE SEQUENCE</scope>
    <source>
        <strain evidence="1">E1834</strain>
    </source>
</reference>
<dbReference type="Proteomes" id="UP001497535">
    <property type="component" value="Unassembled WGS sequence"/>
</dbReference>